<keyword evidence="6 8" id="KW-0071">Autoinducer synthesis</keyword>
<organism evidence="10 11">
    <name type="scientific">Sodalis ligni</name>
    <dbReference type="NCBI Taxonomy" id="2697027"/>
    <lineage>
        <taxon>Bacteria</taxon>
        <taxon>Pseudomonadati</taxon>
        <taxon>Pseudomonadota</taxon>
        <taxon>Gammaproteobacteria</taxon>
        <taxon>Enterobacterales</taxon>
        <taxon>Bruguierivoracaceae</taxon>
        <taxon>Sodalis</taxon>
    </lineage>
</organism>
<evidence type="ECO:0000313" key="10">
    <source>
        <dbReference type="EMBL" id="TCL04680.1"/>
    </source>
</evidence>
<evidence type="ECO:0000256" key="2">
    <source>
        <dbReference type="ARBA" id="ARBA00018768"/>
    </source>
</evidence>
<dbReference type="OrthoDB" id="6169313at2"/>
<evidence type="ECO:0000256" key="8">
    <source>
        <dbReference type="PROSITE-ProRule" id="PRU00533"/>
    </source>
</evidence>
<dbReference type="PANTHER" id="PTHR39322">
    <property type="entry name" value="ACYL-HOMOSERINE-LACTONE SYNTHASE"/>
    <property type="match status" value="1"/>
</dbReference>
<name>A0A4R1NKE8_9GAMM</name>
<evidence type="ECO:0000256" key="3">
    <source>
        <dbReference type="ARBA" id="ARBA00022654"/>
    </source>
</evidence>
<comment type="caution">
    <text evidence="10">The sequence shown here is derived from an EMBL/GenBank/DDBJ whole genome shotgun (WGS) entry which is preliminary data.</text>
</comment>
<evidence type="ECO:0000256" key="1">
    <source>
        <dbReference type="ARBA" id="ARBA00012340"/>
    </source>
</evidence>
<protein>
    <recommendedName>
        <fullName evidence="2 9">Acyl-homoserine-lactone synthase</fullName>
        <ecNumber evidence="1 9">2.3.1.184</ecNumber>
    </recommendedName>
    <alternativeName>
        <fullName evidence="9">Autoinducer synthesis protein</fullName>
    </alternativeName>
</protein>
<keyword evidence="5 9" id="KW-0949">S-adenosyl-L-methionine</keyword>
<comment type="catalytic activity">
    <reaction evidence="7 9">
        <text>a fatty acyl-[ACP] + S-adenosyl-L-methionine = an N-acyl-L-homoserine lactone + S-methyl-5'-thioadenosine + holo-[ACP] + H(+)</text>
        <dbReference type="Rhea" id="RHEA:10096"/>
        <dbReference type="Rhea" id="RHEA-COMP:9685"/>
        <dbReference type="Rhea" id="RHEA-COMP:14125"/>
        <dbReference type="ChEBI" id="CHEBI:15378"/>
        <dbReference type="ChEBI" id="CHEBI:17509"/>
        <dbReference type="ChEBI" id="CHEBI:55474"/>
        <dbReference type="ChEBI" id="CHEBI:59789"/>
        <dbReference type="ChEBI" id="CHEBI:64479"/>
        <dbReference type="ChEBI" id="CHEBI:138651"/>
        <dbReference type="EC" id="2.3.1.184"/>
    </reaction>
</comment>
<dbReference type="PRINTS" id="PR01549">
    <property type="entry name" value="AUTOINDCRSYN"/>
</dbReference>
<dbReference type="PROSITE" id="PS51187">
    <property type="entry name" value="AUTOINDUCER_SYNTH_2"/>
    <property type="match status" value="1"/>
</dbReference>
<comment type="similarity">
    <text evidence="8 9">Belongs to the autoinducer synthase family.</text>
</comment>
<evidence type="ECO:0000256" key="5">
    <source>
        <dbReference type="ARBA" id="ARBA00022691"/>
    </source>
</evidence>
<dbReference type="PANTHER" id="PTHR39322:SF1">
    <property type="entry name" value="ISOVALERYL-HOMOSERINE LACTONE SYNTHASE"/>
    <property type="match status" value="1"/>
</dbReference>
<sequence length="209" mass="24760">MFNLISVDYQDIINDKLDELYLLRKRTFKDRLNWQVACVGDREFDQYDNEHTHYLLGCYDGYIVSSVRFISMKYPNMITGPFKAFFNYQAAEDETLLESSRFFVDKERVKSLSETKLPFCHLLFLGMVNYTRTIGKTAIMTVCSKSMYTLLKRSGWNITIVSIGLSEKKEPVYLLRLGIDDESQDSLIKYIRRYHYCEEGYLKKWPIYL</sequence>
<dbReference type="InterPro" id="IPR016181">
    <property type="entry name" value="Acyl_CoA_acyltransferase"/>
</dbReference>
<dbReference type="AlphaFoldDB" id="A0A4R1NKE8"/>
<dbReference type="GO" id="GO:0007165">
    <property type="term" value="P:signal transduction"/>
    <property type="evidence" value="ECO:0007669"/>
    <property type="project" value="TreeGrafter"/>
</dbReference>
<reference evidence="10 11" key="1">
    <citation type="submission" date="2019-02" db="EMBL/GenBank/DDBJ databases">
        <title>Investigation of anaerobic lignin degradation for improved lignocellulosic biofuels.</title>
        <authorList>
            <person name="Deangelis K."/>
        </authorList>
    </citation>
    <scope>NUCLEOTIDE SEQUENCE [LARGE SCALE GENOMIC DNA]</scope>
    <source>
        <strain evidence="10 11">159R</strain>
    </source>
</reference>
<evidence type="ECO:0000256" key="9">
    <source>
        <dbReference type="RuleBase" id="RU361135"/>
    </source>
</evidence>
<accession>A0A4R1NKE8</accession>
<evidence type="ECO:0000256" key="4">
    <source>
        <dbReference type="ARBA" id="ARBA00022679"/>
    </source>
</evidence>
<proteinExistence type="inferred from homology"/>
<dbReference type="SUPFAM" id="SSF55729">
    <property type="entry name" value="Acyl-CoA N-acyltransferases (Nat)"/>
    <property type="match status" value="1"/>
</dbReference>
<dbReference type="Proteomes" id="UP000294555">
    <property type="component" value="Unassembled WGS sequence"/>
</dbReference>
<keyword evidence="4 9" id="KW-0808">Transferase</keyword>
<evidence type="ECO:0000256" key="6">
    <source>
        <dbReference type="ARBA" id="ARBA00022929"/>
    </source>
</evidence>
<dbReference type="InterPro" id="IPR018311">
    <property type="entry name" value="Autoind_synth_CS"/>
</dbReference>
<keyword evidence="11" id="KW-1185">Reference proteome</keyword>
<dbReference type="Pfam" id="PF00765">
    <property type="entry name" value="Autoind_synth"/>
    <property type="match status" value="1"/>
</dbReference>
<gene>
    <name evidence="10" type="ORF">EZJ58_2812</name>
</gene>
<dbReference type="GO" id="GO:0061579">
    <property type="term" value="F:N-acyl homoserine lactone synthase activity"/>
    <property type="evidence" value="ECO:0007669"/>
    <property type="project" value="UniProtKB-UniRule"/>
</dbReference>
<dbReference type="PROSITE" id="PS00949">
    <property type="entry name" value="AUTOINDUCER_SYNTH_1"/>
    <property type="match status" value="1"/>
</dbReference>
<dbReference type="Gene3D" id="3.40.630.30">
    <property type="match status" value="1"/>
</dbReference>
<dbReference type="GO" id="GO:0009372">
    <property type="term" value="P:quorum sensing"/>
    <property type="evidence" value="ECO:0007669"/>
    <property type="project" value="UniProtKB-UniRule"/>
</dbReference>
<dbReference type="EC" id="2.3.1.184" evidence="1 9"/>
<keyword evidence="3 8" id="KW-0673">Quorum sensing</keyword>
<evidence type="ECO:0000313" key="11">
    <source>
        <dbReference type="Proteomes" id="UP000294555"/>
    </source>
</evidence>
<dbReference type="RefSeq" id="WP_132923450.1">
    <property type="nucleotide sequence ID" value="NZ_SJOI01000001.1"/>
</dbReference>
<dbReference type="EMBL" id="SJOI01000001">
    <property type="protein sequence ID" value="TCL04680.1"/>
    <property type="molecule type" value="Genomic_DNA"/>
</dbReference>
<evidence type="ECO:0000256" key="7">
    <source>
        <dbReference type="ARBA" id="ARBA00048576"/>
    </source>
</evidence>
<dbReference type="InterPro" id="IPR001690">
    <property type="entry name" value="Autoind_synthase"/>
</dbReference>